<organism evidence="6 7">
    <name type="scientific">Pseudanabaena catenata USMAC16</name>
    <dbReference type="NCBI Taxonomy" id="1855837"/>
    <lineage>
        <taxon>Bacteria</taxon>
        <taxon>Bacillati</taxon>
        <taxon>Cyanobacteriota</taxon>
        <taxon>Cyanophyceae</taxon>
        <taxon>Pseudanabaenales</taxon>
        <taxon>Pseudanabaenaceae</taxon>
        <taxon>Pseudanabaena</taxon>
    </lineage>
</organism>
<dbReference type="RefSeq" id="WP_009628107.1">
    <property type="nucleotide sequence ID" value="NZ_VBTY01000139.1"/>
</dbReference>
<keyword evidence="7" id="KW-1185">Reference proteome</keyword>
<dbReference type="CDD" id="cd01146">
    <property type="entry name" value="FhuD"/>
    <property type="match status" value="1"/>
</dbReference>
<dbReference type="PANTHER" id="PTHR30532:SF24">
    <property type="entry name" value="FERRIC ENTEROBACTIN-BINDING PERIPLASMIC PROTEIN FEPB"/>
    <property type="match status" value="1"/>
</dbReference>
<proteinExistence type="inferred from homology"/>
<dbReference type="GO" id="GO:1901678">
    <property type="term" value="P:iron coordination entity transport"/>
    <property type="evidence" value="ECO:0007669"/>
    <property type="project" value="UniProtKB-ARBA"/>
</dbReference>
<keyword evidence="3" id="KW-0813">Transport</keyword>
<comment type="caution">
    <text evidence="6">The sequence shown here is derived from an EMBL/GenBank/DDBJ whole genome shotgun (WGS) entry which is preliminary data.</text>
</comment>
<protein>
    <submittedName>
        <fullName evidence="6">Iron-siderophore ABC transporter substrate-binding protein</fullName>
    </submittedName>
</protein>
<accession>A0A9X4MGY7</accession>
<dbReference type="InterPro" id="IPR051313">
    <property type="entry name" value="Bact_iron-sidero_bind"/>
</dbReference>
<dbReference type="Pfam" id="PF01497">
    <property type="entry name" value="Peripla_BP_2"/>
    <property type="match status" value="1"/>
</dbReference>
<dbReference type="EMBL" id="VBTY01000139">
    <property type="protein sequence ID" value="MDG3495954.1"/>
    <property type="molecule type" value="Genomic_DNA"/>
</dbReference>
<feature type="domain" description="Fe/B12 periplasmic-binding" evidence="5">
    <location>
        <begin position="62"/>
        <end position="346"/>
    </location>
</feature>
<evidence type="ECO:0000256" key="3">
    <source>
        <dbReference type="ARBA" id="ARBA00022448"/>
    </source>
</evidence>
<dbReference type="GO" id="GO:0030288">
    <property type="term" value="C:outer membrane-bounded periplasmic space"/>
    <property type="evidence" value="ECO:0007669"/>
    <property type="project" value="TreeGrafter"/>
</dbReference>
<comment type="subcellular location">
    <subcellularLocation>
        <location evidence="1">Cell envelope</location>
    </subcellularLocation>
</comment>
<dbReference type="AlphaFoldDB" id="A0A9X4MGY7"/>
<dbReference type="SUPFAM" id="SSF53807">
    <property type="entry name" value="Helical backbone' metal receptor"/>
    <property type="match status" value="1"/>
</dbReference>
<evidence type="ECO:0000256" key="1">
    <source>
        <dbReference type="ARBA" id="ARBA00004196"/>
    </source>
</evidence>
<comment type="similarity">
    <text evidence="2">Belongs to the bacterial solute-binding protein 8 family.</text>
</comment>
<evidence type="ECO:0000313" key="7">
    <source>
        <dbReference type="Proteomes" id="UP001152872"/>
    </source>
</evidence>
<dbReference type="Gene3D" id="3.40.50.1980">
    <property type="entry name" value="Nitrogenase molybdenum iron protein domain"/>
    <property type="match status" value="2"/>
</dbReference>
<sequence length="346" mass="37955">MKLINSVRSIAVAIVMILAIVACQGQPYQPDTRNAAAVSARNDCRDVEHAMGVTKVCGQPQRIVVLGPYLLEPLLALDMQPVAFADNANFHQGDYTNPSKQIPYLGTRIANPIANVGVAYAPSIEAILKVQPDLILGLDINNKRQYPILSSIAPTIILKWADPEINLKEIAQAVNRSPQAEQLIANTKQEIATARQAFEPIVKTDPKMLLLISSELREMTLGTKRHGLCTALLQDLGFQLVYPPKQEEALAPISLETLPQLNQADRVLLLGNNFSNPNQFKRASSFEESQLANLKQAWSKNAIAQSLKASKSGKVYFVPTYLCLGLPGTIGTHLYLDELKKQILNS</sequence>
<name>A0A9X4MGY7_9CYAN</name>
<gene>
    <name evidence="6" type="ORF">FEV09_15510</name>
</gene>
<dbReference type="Proteomes" id="UP001152872">
    <property type="component" value="Unassembled WGS sequence"/>
</dbReference>
<keyword evidence="4" id="KW-0732">Signal</keyword>
<evidence type="ECO:0000256" key="2">
    <source>
        <dbReference type="ARBA" id="ARBA00008814"/>
    </source>
</evidence>
<dbReference type="PROSITE" id="PS51257">
    <property type="entry name" value="PROKAR_LIPOPROTEIN"/>
    <property type="match status" value="1"/>
</dbReference>
<dbReference type="PROSITE" id="PS50983">
    <property type="entry name" value="FE_B12_PBP"/>
    <property type="match status" value="1"/>
</dbReference>
<reference evidence="6" key="1">
    <citation type="submission" date="2019-05" db="EMBL/GenBank/DDBJ databases">
        <title>Whole genome sequencing of Pseudanabaena catenata USMAC16.</title>
        <authorList>
            <person name="Khan Z."/>
            <person name="Omar W.M."/>
            <person name="Convey P."/>
            <person name="Merican F."/>
            <person name="Najimudin N."/>
        </authorList>
    </citation>
    <scope>NUCLEOTIDE SEQUENCE</scope>
    <source>
        <strain evidence="6">USMAC16</strain>
    </source>
</reference>
<evidence type="ECO:0000313" key="6">
    <source>
        <dbReference type="EMBL" id="MDG3495954.1"/>
    </source>
</evidence>
<dbReference type="PANTHER" id="PTHR30532">
    <property type="entry name" value="IRON III DICITRATE-BINDING PERIPLASMIC PROTEIN"/>
    <property type="match status" value="1"/>
</dbReference>
<evidence type="ECO:0000259" key="5">
    <source>
        <dbReference type="PROSITE" id="PS50983"/>
    </source>
</evidence>
<evidence type="ECO:0000256" key="4">
    <source>
        <dbReference type="ARBA" id="ARBA00022729"/>
    </source>
</evidence>
<dbReference type="InterPro" id="IPR002491">
    <property type="entry name" value="ABC_transptr_periplasmic_BD"/>
</dbReference>